<accession>E0URX3</accession>
<dbReference type="KEGG" id="sua:Saut_2095"/>
<sequence>MQMLCTDVFENQLKQILKKFAQEDFSATKNFKMYLDTVIINIPTKAQKYKKSIYFDDENIRDVDHQGFKIPFLFDKENNVYLILGIVEK</sequence>
<name>E0URX3_SULAO</name>
<dbReference type="STRING" id="563040.Saut_2095"/>
<evidence type="ECO:0000313" key="1">
    <source>
        <dbReference type="EMBL" id="ADN10137.1"/>
    </source>
</evidence>
<dbReference type="OrthoDB" id="5334634at2"/>
<proteinExistence type="predicted"/>
<evidence type="ECO:0000313" key="2">
    <source>
        <dbReference type="Proteomes" id="UP000007803"/>
    </source>
</evidence>
<keyword evidence="2" id="KW-1185">Reference proteome</keyword>
<dbReference type="EMBL" id="CP002205">
    <property type="protein sequence ID" value="ADN10137.1"/>
    <property type="molecule type" value="Genomic_DNA"/>
</dbReference>
<gene>
    <name evidence="1" type="ordered locus">Saut_2095</name>
</gene>
<dbReference type="AlphaFoldDB" id="E0URX3"/>
<dbReference type="Proteomes" id="UP000007803">
    <property type="component" value="Chromosome"/>
</dbReference>
<dbReference type="RefSeq" id="WP_013327890.1">
    <property type="nucleotide sequence ID" value="NC_014506.1"/>
</dbReference>
<protein>
    <submittedName>
        <fullName evidence="1">Uncharacterized protein</fullName>
    </submittedName>
</protein>
<reference evidence="2" key="1">
    <citation type="journal article" date="2010" name="Stand. Genomic Sci.">
        <title>Complete genome sequence of Sulfurimonas autotrophica type strain (OK10).</title>
        <authorList>
            <person name="Sikorski J."/>
            <person name="Munk C."/>
            <person name="Lapidus A."/>
            <person name="Djao O."/>
            <person name="Lucas S."/>
            <person name="Glavina Del Rio T."/>
            <person name="Nolan M."/>
            <person name="Tice H."/>
            <person name="Han C."/>
            <person name="Cheng J."/>
            <person name="Tapia R."/>
            <person name="Goodwin L."/>
            <person name="Pitluck S."/>
            <person name="Liolios K."/>
            <person name="Ivanova N."/>
            <person name="Mavromatis K."/>
            <person name="Mikhailova N."/>
            <person name="Pati A."/>
            <person name="Sims D."/>
            <person name="Meincke L."/>
            <person name="Brettin T."/>
            <person name="Detter J."/>
            <person name="Chen A."/>
            <person name="Palaniappan K."/>
            <person name="Land M."/>
            <person name="Hauser L."/>
            <person name="Chang Y."/>
            <person name="Jeffries C."/>
            <person name="Rohde M."/>
            <person name="Lang E."/>
            <person name="Spring S."/>
            <person name="Goker M."/>
            <person name="Woyke T."/>
            <person name="Bristow J."/>
            <person name="Eisen J."/>
            <person name="Markowitz V."/>
            <person name="Hugenholtz P."/>
            <person name="Kyrpides N."/>
            <person name="Klenk H."/>
        </authorList>
    </citation>
    <scope>NUCLEOTIDE SEQUENCE [LARGE SCALE GENOMIC DNA]</scope>
    <source>
        <strain evidence="2">ATCC BAA-671 / DSM 16294 / JCM 11897 / OK10</strain>
    </source>
</reference>
<organism evidence="1 2">
    <name type="scientific">Sulfurimonas autotrophica (strain ATCC BAA-671 / DSM 16294 / JCM 11897 / OK10)</name>
    <dbReference type="NCBI Taxonomy" id="563040"/>
    <lineage>
        <taxon>Bacteria</taxon>
        <taxon>Pseudomonadati</taxon>
        <taxon>Campylobacterota</taxon>
        <taxon>Epsilonproteobacteria</taxon>
        <taxon>Campylobacterales</taxon>
        <taxon>Sulfurimonadaceae</taxon>
        <taxon>Sulfurimonas</taxon>
    </lineage>
</organism>
<dbReference type="HOGENOM" id="CLU_147162_12_0_7"/>